<dbReference type="InterPro" id="IPR051684">
    <property type="entry name" value="Electron_Trans/Redox"/>
</dbReference>
<dbReference type="GO" id="GO:0046872">
    <property type="term" value="F:metal ion binding"/>
    <property type="evidence" value="ECO:0007669"/>
    <property type="project" value="UniProtKB-KW"/>
</dbReference>
<reference evidence="10" key="1">
    <citation type="submission" date="2016-10" db="EMBL/GenBank/DDBJ databases">
        <title>Draft genome sequences of four alkaliphilic bacteria belonging to the Anaerobacillus genus.</title>
        <authorList>
            <person name="Bassil N.M."/>
            <person name="Lloyd J.R."/>
        </authorList>
    </citation>
    <scope>NUCLEOTIDE SEQUENCE [LARGE SCALE GENOMIC DNA]</scope>
    <source>
        <strain evidence="10">NB2006</strain>
    </source>
</reference>
<dbReference type="PANTHER" id="PTHR30176">
    <property type="entry name" value="FERREDOXIN-TYPE PROTEIN NAPH"/>
    <property type="match status" value="1"/>
</dbReference>
<feature type="domain" description="4Fe-4S ferredoxin-type" evidence="9">
    <location>
        <begin position="232"/>
        <end position="261"/>
    </location>
</feature>
<name>A0A1S2LE92_9BACI</name>
<dbReference type="GO" id="GO:0005886">
    <property type="term" value="C:plasma membrane"/>
    <property type="evidence" value="ECO:0007669"/>
    <property type="project" value="TreeGrafter"/>
</dbReference>
<gene>
    <name evidence="10" type="ORF">AWH56_16795</name>
</gene>
<evidence type="ECO:0000259" key="9">
    <source>
        <dbReference type="PROSITE" id="PS51379"/>
    </source>
</evidence>
<evidence type="ECO:0000313" key="10">
    <source>
        <dbReference type="EMBL" id="OIJ10676.1"/>
    </source>
</evidence>
<dbReference type="GO" id="GO:0051539">
    <property type="term" value="F:4 iron, 4 sulfur cluster binding"/>
    <property type="evidence" value="ECO:0007669"/>
    <property type="project" value="UniProtKB-KW"/>
</dbReference>
<dbReference type="EMBL" id="LQXD01000146">
    <property type="protein sequence ID" value="OIJ10676.1"/>
    <property type="molecule type" value="Genomic_DNA"/>
</dbReference>
<feature type="domain" description="4Fe-4S ferredoxin-type" evidence="9">
    <location>
        <begin position="199"/>
        <end position="228"/>
    </location>
</feature>
<proteinExistence type="predicted"/>
<evidence type="ECO:0000256" key="7">
    <source>
        <dbReference type="ARBA" id="ARBA00023014"/>
    </source>
</evidence>
<keyword evidence="8" id="KW-0812">Transmembrane</keyword>
<keyword evidence="8" id="KW-0472">Membrane</keyword>
<keyword evidence="1" id="KW-0813">Transport</keyword>
<dbReference type="AlphaFoldDB" id="A0A1S2LE92"/>
<keyword evidence="5" id="KW-0249">Electron transport</keyword>
<evidence type="ECO:0000256" key="6">
    <source>
        <dbReference type="ARBA" id="ARBA00023004"/>
    </source>
</evidence>
<evidence type="ECO:0000256" key="5">
    <source>
        <dbReference type="ARBA" id="ARBA00022982"/>
    </source>
</evidence>
<evidence type="ECO:0000256" key="8">
    <source>
        <dbReference type="SAM" id="Phobius"/>
    </source>
</evidence>
<keyword evidence="3" id="KW-0479">Metal-binding</keyword>
<dbReference type="PANTHER" id="PTHR30176:SF3">
    <property type="entry name" value="FERREDOXIN-TYPE PROTEIN NAPH"/>
    <property type="match status" value="1"/>
</dbReference>
<dbReference type="SUPFAM" id="SSF54862">
    <property type="entry name" value="4Fe-4S ferredoxins"/>
    <property type="match status" value="1"/>
</dbReference>
<feature type="transmembrane region" description="Helical" evidence="8">
    <location>
        <begin position="124"/>
        <end position="143"/>
    </location>
</feature>
<organism evidence="10">
    <name type="scientific">Anaerobacillus isosaccharinicus</name>
    <dbReference type="NCBI Taxonomy" id="1532552"/>
    <lineage>
        <taxon>Bacteria</taxon>
        <taxon>Bacillati</taxon>
        <taxon>Bacillota</taxon>
        <taxon>Bacilli</taxon>
        <taxon>Bacillales</taxon>
        <taxon>Bacillaceae</taxon>
        <taxon>Anaerobacillus</taxon>
    </lineage>
</organism>
<dbReference type="PROSITE" id="PS51379">
    <property type="entry name" value="4FE4S_FER_2"/>
    <property type="match status" value="2"/>
</dbReference>
<dbReference type="Pfam" id="PF13237">
    <property type="entry name" value="Fer4_10"/>
    <property type="match status" value="1"/>
</dbReference>
<evidence type="ECO:0000256" key="3">
    <source>
        <dbReference type="ARBA" id="ARBA00022723"/>
    </source>
</evidence>
<protein>
    <submittedName>
        <fullName evidence="10">Nitrate reductase</fullName>
    </submittedName>
</protein>
<dbReference type="InterPro" id="IPR017896">
    <property type="entry name" value="4Fe4S_Fe-S-bd"/>
</dbReference>
<feature type="transmembrane region" description="Helical" evidence="8">
    <location>
        <begin position="64"/>
        <end position="82"/>
    </location>
</feature>
<dbReference type="RefSeq" id="WP_071318156.1">
    <property type="nucleotide sequence ID" value="NZ_CP063356.2"/>
</dbReference>
<dbReference type="Pfam" id="PF12801">
    <property type="entry name" value="Fer4_5"/>
    <property type="match status" value="1"/>
</dbReference>
<keyword evidence="6" id="KW-0408">Iron</keyword>
<dbReference type="NCBIfam" id="NF007013">
    <property type="entry name" value="PRK09477.1"/>
    <property type="match status" value="1"/>
</dbReference>
<sequence>MKKWMIARKSVQFLVLLLFLSPLFLVEVAGTNFFYGSLSSSEIFGIQLSDPLGALGVTLASKKIVWSFIGSALIVFLFYLVISGRVFCSWVCPVNTLLELTDSLRKRFKNLPDVQLNLNTKSQLAALVLILSFVIGVPIFEIISPIGNTLRNLLFVWGIGSFIILAIVLFDFFISKRGWCRYLCPVGGFYSSIGKAGQLRVKIDDEKCVSCMQCKKVCFSHPSILDPAINGEISYVISGDCSLCGACIDACSHEALSIGLRPYIQKKQHIEIPNEVKGEKM</sequence>
<evidence type="ECO:0000256" key="1">
    <source>
        <dbReference type="ARBA" id="ARBA00022448"/>
    </source>
</evidence>
<feature type="transmembrane region" description="Helical" evidence="8">
    <location>
        <begin position="155"/>
        <end position="174"/>
    </location>
</feature>
<keyword evidence="4" id="KW-0677">Repeat</keyword>
<evidence type="ECO:0000256" key="2">
    <source>
        <dbReference type="ARBA" id="ARBA00022485"/>
    </source>
</evidence>
<evidence type="ECO:0000256" key="4">
    <source>
        <dbReference type="ARBA" id="ARBA00022737"/>
    </source>
</evidence>
<keyword evidence="2" id="KW-0004">4Fe-4S</keyword>
<dbReference type="NCBIfam" id="TIGR02163">
    <property type="entry name" value="napH"/>
    <property type="match status" value="1"/>
</dbReference>
<keyword evidence="7" id="KW-0411">Iron-sulfur</keyword>
<comment type="caution">
    <text evidence="10">The sequence shown here is derived from an EMBL/GenBank/DDBJ whole genome shotgun (WGS) entry which is preliminary data.</text>
</comment>
<accession>A0A1S2LE92</accession>
<dbReference type="Gene3D" id="3.30.70.20">
    <property type="match status" value="1"/>
</dbReference>
<dbReference type="InterPro" id="IPR011886">
    <property type="entry name" value="NapH_MauN"/>
</dbReference>
<keyword evidence="8" id="KW-1133">Transmembrane helix</keyword>